<evidence type="ECO:0000313" key="1">
    <source>
        <dbReference type="EMBL" id="RLN40220.1"/>
    </source>
</evidence>
<name>A0A3L6TJ56_PANMI</name>
<keyword evidence="2" id="KW-1185">Reference proteome</keyword>
<dbReference type="PANTHER" id="PTHR32133:SF306">
    <property type="entry name" value="F-BOX DOMAIN-CONTAINING PROTEIN"/>
    <property type="match status" value="1"/>
</dbReference>
<dbReference type="Proteomes" id="UP000275267">
    <property type="component" value="Unassembled WGS sequence"/>
</dbReference>
<dbReference type="OrthoDB" id="687793at2759"/>
<reference evidence="2" key="1">
    <citation type="journal article" date="2019" name="Nat. Commun.">
        <title>The genome of broomcorn millet.</title>
        <authorList>
            <person name="Zou C."/>
            <person name="Miki D."/>
            <person name="Li D."/>
            <person name="Tang Q."/>
            <person name="Xiao L."/>
            <person name="Rajput S."/>
            <person name="Deng P."/>
            <person name="Jia W."/>
            <person name="Huang R."/>
            <person name="Zhang M."/>
            <person name="Sun Y."/>
            <person name="Hu J."/>
            <person name="Fu X."/>
            <person name="Schnable P.S."/>
            <person name="Li F."/>
            <person name="Zhang H."/>
            <person name="Feng B."/>
            <person name="Zhu X."/>
            <person name="Liu R."/>
            <person name="Schnable J.C."/>
            <person name="Zhu J.-K."/>
            <person name="Zhang H."/>
        </authorList>
    </citation>
    <scope>NUCLEOTIDE SEQUENCE [LARGE SCALE GENOMIC DNA]</scope>
</reference>
<gene>
    <name evidence="1" type="ORF">C2845_PM01G42060</name>
</gene>
<evidence type="ECO:0000313" key="2">
    <source>
        <dbReference type="Proteomes" id="UP000275267"/>
    </source>
</evidence>
<comment type="caution">
    <text evidence="1">The sequence shown here is derived from an EMBL/GenBank/DDBJ whole genome shotgun (WGS) entry which is preliminary data.</text>
</comment>
<evidence type="ECO:0008006" key="3">
    <source>
        <dbReference type="Google" id="ProtNLM"/>
    </source>
</evidence>
<dbReference type="EMBL" id="PQIB02000001">
    <property type="protein sequence ID" value="RLN40220.1"/>
    <property type="molecule type" value="Genomic_DNA"/>
</dbReference>
<sequence>MALPLAQLTQGGTVEKVNLLTQEEVMLDDSQKSLVLSQEEEHADINSGLNVGKIKVHNEAGAYFMEADKWPKLEEAVPEQDLPSLVQQDRDEAAKAPVAPPPELISDAVAEILLCLPPSNPAGLVRASAACKPRLRTLSDPAFLRRYRAFHGTPLALGFLRNPEDRGLARFVPTSSFRTAAHDHRTCYVLDYRYVRTLMYDYGSMDFVIWDPITGRERRIRDEVPDVYTNHTVLCAAGVGCDHSGCSGGPFLLTSYVGLQGKTFVDAHACIYSSEADARSVESTYIHLDHRCDLKDQSAALVGGRAPLLR</sequence>
<dbReference type="PANTHER" id="PTHR32133">
    <property type="entry name" value="OS07G0120400 PROTEIN"/>
    <property type="match status" value="1"/>
</dbReference>
<proteinExistence type="predicted"/>
<organism evidence="1 2">
    <name type="scientific">Panicum miliaceum</name>
    <name type="common">Proso millet</name>
    <name type="synonym">Broomcorn millet</name>
    <dbReference type="NCBI Taxonomy" id="4540"/>
    <lineage>
        <taxon>Eukaryota</taxon>
        <taxon>Viridiplantae</taxon>
        <taxon>Streptophyta</taxon>
        <taxon>Embryophyta</taxon>
        <taxon>Tracheophyta</taxon>
        <taxon>Spermatophyta</taxon>
        <taxon>Magnoliopsida</taxon>
        <taxon>Liliopsida</taxon>
        <taxon>Poales</taxon>
        <taxon>Poaceae</taxon>
        <taxon>PACMAD clade</taxon>
        <taxon>Panicoideae</taxon>
        <taxon>Panicodae</taxon>
        <taxon>Paniceae</taxon>
        <taxon>Panicinae</taxon>
        <taxon>Panicum</taxon>
        <taxon>Panicum sect. Panicum</taxon>
    </lineage>
</organism>
<dbReference type="InterPro" id="IPR036047">
    <property type="entry name" value="F-box-like_dom_sf"/>
</dbReference>
<protein>
    <recommendedName>
        <fullName evidence="3">F-box domain-containing protein</fullName>
    </recommendedName>
</protein>
<accession>A0A3L6TJ56</accession>
<dbReference type="SUPFAM" id="SSF81383">
    <property type="entry name" value="F-box domain"/>
    <property type="match status" value="1"/>
</dbReference>
<dbReference type="AlphaFoldDB" id="A0A3L6TJ56"/>